<dbReference type="RefSeq" id="WP_022937241.1">
    <property type="nucleotide sequence ID" value="NZ_CABKRQ010000002.1"/>
</dbReference>
<comment type="caution">
    <text evidence="7">The sequence shown here is derived from an EMBL/GenBank/DDBJ whole genome shotgun (WGS) entry which is preliminary data.</text>
</comment>
<keyword evidence="4" id="KW-0411">Iron-sulfur</keyword>
<dbReference type="EMBL" id="QJKH01000012">
    <property type="protein sequence ID" value="PXX77105.1"/>
    <property type="molecule type" value="Genomic_DNA"/>
</dbReference>
<dbReference type="GO" id="GO:0016020">
    <property type="term" value="C:membrane"/>
    <property type="evidence" value="ECO:0007669"/>
    <property type="project" value="InterPro"/>
</dbReference>
<dbReference type="GO" id="GO:0016705">
    <property type="term" value="F:oxidoreductase activity, acting on paired donors, with incorporation or reduction of molecular oxygen"/>
    <property type="evidence" value="ECO:0007669"/>
    <property type="project" value="UniProtKB-ARBA"/>
</dbReference>
<dbReference type="InterPro" id="IPR006076">
    <property type="entry name" value="FAD-dep_OxRdtase"/>
</dbReference>
<dbReference type="STRING" id="1034346.GCA_000313565_00928"/>
<dbReference type="PANTHER" id="PTHR13847:SF274">
    <property type="entry name" value="RIESKE 2FE-2S IRON-SULFUR PROTEIN YHFW-RELATED"/>
    <property type="match status" value="1"/>
</dbReference>
<dbReference type="Gene3D" id="3.50.50.60">
    <property type="entry name" value="FAD/NAD(P)-binding domain"/>
    <property type="match status" value="1"/>
</dbReference>
<keyword evidence="3" id="KW-0408">Iron</keyword>
<keyword evidence="1" id="KW-0001">2Fe-2S</keyword>
<evidence type="ECO:0000256" key="1">
    <source>
        <dbReference type="ARBA" id="ARBA00022714"/>
    </source>
</evidence>
<dbReference type="GO" id="GO:0046872">
    <property type="term" value="F:metal ion binding"/>
    <property type="evidence" value="ECO:0007669"/>
    <property type="project" value="UniProtKB-KW"/>
</dbReference>
<dbReference type="PRINTS" id="PR00162">
    <property type="entry name" value="RIESKE"/>
</dbReference>
<reference evidence="7 8" key="1">
    <citation type="submission" date="2018-05" db="EMBL/GenBank/DDBJ databases">
        <title>Genomic Encyclopedia of Type Strains, Phase IV (KMG-IV): sequencing the most valuable type-strain genomes for metagenomic binning, comparative biology and taxonomic classification.</title>
        <authorList>
            <person name="Goeker M."/>
        </authorList>
    </citation>
    <scope>NUCLEOTIDE SEQUENCE [LARGE SCALE GENOMIC DNA]</scope>
    <source>
        <strain evidence="7 8">JC118</strain>
    </source>
</reference>
<dbReference type="AlphaFoldDB" id="A0A318KML4"/>
<dbReference type="Pfam" id="PF00355">
    <property type="entry name" value="Rieske"/>
    <property type="match status" value="1"/>
</dbReference>
<evidence type="ECO:0000313" key="7">
    <source>
        <dbReference type="EMBL" id="PXX77105.1"/>
    </source>
</evidence>
<dbReference type="PROSITE" id="PS51296">
    <property type="entry name" value="RIESKE"/>
    <property type="match status" value="1"/>
</dbReference>
<dbReference type="InterPro" id="IPR036188">
    <property type="entry name" value="FAD/NAD-bd_sf"/>
</dbReference>
<dbReference type="GO" id="GO:0051537">
    <property type="term" value="F:2 iron, 2 sulfur cluster binding"/>
    <property type="evidence" value="ECO:0007669"/>
    <property type="project" value="UniProtKB-KW"/>
</dbReference>
<evidence type="ECO:0000256" key="4">
    <source>
        <dbReference type="ARBA" id="ARBA00023014"/>
    </source>
</evidence>
<protein>
    <submittedName>
        <fullName evidence="7">Glycine/D-amino acid oxidase-like deaminating enzyme</fullName>
    </submittedName>
</protein>
<dbReference type="Gene3D" id="3.30.9.10">
    <property type="entry name" value="D-Amino Acid Oxidase, subunit A, domain 2"/>
    <property type="match status" value="1"/>
</dbReference>
<dbReference type="GO" id="GO:0005737">
    <property type="term" value="C:cytoplasm"/>
    <property type="evidence" value="ECO:0007669"/>
    <property type="project" value="TreeGrafter"/>
</dbReference>
<evidence type="ECO:0000256" key="2">
    <source>
        <dbReference type="ARBA" id="ARBA00022723"/>
    </source>
</evidence>
<keyword evidence="5" id="KW-1015">Disulfide bond</keyword>
<feature type="domain" description="Rieske" evidence="6">
    <location>
        <begin position="405"/>
        <end position="495"/>
    </location>
</feature>
<dbReference type="SUPFAM" id="SSF51905">
    <property type="entry name" value="FAD/NAD(P)-binding domain"/>
    <property type="match status" value="1"/>
</dbReference>
<dbReference type="PANTHER" id="PTHR13847">
    <property type="entry name" value="SARCOSINE DEHYDROGENASE-RELATED"/>
    <property type="match status" value="1"/>
</dbReference>
<evidence type="ECO:0000256" key="5">
    <source>
        <dbReference type="ARBA" id="ARBA00023157"/>
    </source>
</evidence>
<evidence type="ECO:0000259" key="6">
    <source>
        <dbReference type="PROSITE" id="PS51296"/>
    </source>
</evidence>
<dbReference type="SUPFAM" id="SSF50022">
    <property type="entry name" value="ISP domain"/>
    <property type="match status" value="1"/>
</dbReference>
<dbReference type="InterPro" id="IPR017941">
    <property type="entry name" value="Rieske_2Fe-2S"/>
</dbReference>
<evidence type="ECO:0000256" key="3">
    <source>
        <dbReference type="ARBA" id="ARBA00023004"/>
    </source>
</evidence>
<dbReference type="Gene3D" id="2.102.10.10">
    <property type="entry name" value="Rieske [2Fe-2S] iron-sulphur domain"/>
    <property type="match status" value="1"/>
</dbReference>
<gene>
    <name evidence="7" type="ORF">DES51_11245</name>
</gene>
<name>A0A318KML4_9FIRM</name>
<dbReference type="InterPro" id="IPR036922">
    <property type="entry name" value="Rieske_2Fe-2S_sf"/>
</dbReference>
<keyword evidence="2" id="KW-0479">Metal-binding</keyword>
<sequence>MLNQESIWIKQGKKTNYQTLNQDISCDVLIVGGGICGLTSAYYLRDQIRNIALIEADTLAYGASGRSTGKITSQHGCIYSKLLKKHGKEKARAYYDANEEAITSIRAIVEEHEIDCGLCEKDSVVYCMSVDKTKEITDEMNALDELKIPYEIIREGELANVRLGIRFKHQAAFDPYRYCKGLAKLLKDSGVHIYEHSPAAAFEDHSVIVNNHKITYKQMILATQFPLTDPMHKYAVCMSPYQSALAAYDKAEPLKDQFISVDEPTRTLRTFNTENDTLQLAGGFEHRSGIDTVKMMRELMHCLDLQFHQEPLCMWTSQDYVSADYLPLIGELSAGVYFASAFNKWGNTNGTTAGKLLTALILKEKSIYADLFDPNRSTLFMNTKIINENLKTANEFITSKLMQTKQLLPEKDEACVTKLGTHPYGLYRSLDDEIYIVDLICPHMGCTLHFNNIEKTWDCPCHGSRFNIDGTIIKAPAVSSLSCEKIHWKTFTDSGNTIK</sequence>
<dbReference type="InterPro" id="IPR005805">
    <property type="entry name" value="Rieske_Fe-S_prot_C"/>
</dbReference>
<dbReference type="GO" id="GO:0004497">
    <property type="term" value="F:monooxygenase activity"/>
    <property type="evidence" value="ECO:0007669"/>
    <property type="project" value="UniProtKB-ARBA"/>
</dbReference>
<proteinExistence type="predicted"/>
<dbReference type="OrthoDB" id="9767869at2"/>
<keyword evidence="8" id="KW-1185">Reference proteome</keyword>
<dbReference type="Proteomes" id="UP000247612">
    <property type="component" value="Unassembled WGS sequence"/>
</dbReference>
<organism evidence="7 8">
    <name type="scientific">Dielma fastidiosa</name>
    <dbReference type="NCBI Taxonomy" id="1034346"/>
    <lineage>
        <taxon>Bacteria</taxon>
        <taxon>Bacillati</taxon>
        <taxon>Bacillota</taxon>
        <taxon>Erysipelotrichia</taxon>
        <taxon>Erysipelotrichales</taxon>
        <taxon>Erysipelotrichaceae</taxon>
        <taxon>Dielma</taxon>
    </lineage>
</organism>
<evidence type="ECO:0000313" key="8">
    <source>
        <dbReference type="Proteomes" id="UP000247612"/>
    </source>
</evidence>
<accession>A0A318KML4</accession>
<dbReference type="Pfam" id="PF01266">
    <property type="entry name" value="DAO"/>
    <property type="match status" value="1"/>
</dbReference>